<feature type="domain" description="ABC transporter" evidence="5">
    <location>
        <begin position="5"/>
        <end position="227"/>
    </location>
</feature>
<dbReference type="PANTHER" id="PTHR42855">
    <property type="entry name" value="ABC TRANSPORTER ATP-BINDING SUBUNIT"/>
    <property type="match status" value="1"/>
</dbReference>
<sequence length="632" mass="72431">MASYLQIENISKSYGPKVLFDHICFNINEGDKMALIAPNGTGKTSLLRILAGEDKSDSGGKIMFLKDIRIAFLQQEYDFDPEKGIFDQIMSHSTAFTDHLDQEHLWEYERRVRQYITSFRLPDPDQKMKELSGGEVKRVALAEMLASEADFFIMDEPTNHLDIDAIEFLEGFLSRSRCTLLMVTHDRYFLDKVCNTVMELDHGALYVYKGNYQNYLEKRSERIANWNAETDKVRNILRRELEWMRSTPQARTGKARYRINAFHELKERADQTRSESRISMSEVQGSTRLGTKIINCKDVSFRYGDDCYLSHFTYNFQRYEKVGIVGRNGAGKSTFINLLTGSYTPDMVSTDPETYGGKEGQGLLTGTIERGESLKIGYYRQQGITFNPDDTVLDIVNDTRLLNRFLFPHDMLNNRIEKLSGGEKRRLYLLTVLMQQPNLLVMDEPTNDLDIVTLNILEEYLKEFNGTLIIISHDRHFLDRLVDHLFVFCGDGVVKDFTGSYSEYREFIKEYESRQRSAARAEEKAAKATANQIREASGNRQPGSRQADGSGMQAEGQAASKPAKKKLTYKEQRELEQLEKDLEALNAEKAALEEALNSGTLGFEELQKASSRIGELMSILDEKEMRWLELSC</sequence>
<feature type="coiled-coil region" evidence="3">
    <location>
        <begin position="568"/>
        <end position="595"/>
    </location>
</feature>
<dbReference type="InterPro" id="IPR032524">
    <property type="entry name" value="ABC_tran_C"/>
</dbReference>
<evidence type="ECO:0000256" key="1">
    <source>
        <dbReference type="ARBA" id="ARBA00022741"/>
    </source>
</evidence>
<dbReference type="SMART" id="SM00382">
    <property type="entry name" value="AAA"/>
    <property type="match status" value="2"/>
</dbReference>
<dbReference type="InterPro" id="IPR032781">
    <property type="entry name" value="ABC_tran_Xtn"/>
</dbReference>
<evidence type="ECO:0000256" key="3">
    <source>
        <dbReference type="SAM" id="Coils"/>
    </source>
</evidence>
<feature type="region of interest" description="Disordered" evidence="4">
    <location>
        <begin position="519"/>
        <end position="566"/>
    </location>
</feature>
<organism evidence="6 7">
    <name type="scientific">Candidatus Cryptobacteroides merdavium</name>
    <dbReference type="NCBI Taxonomy" id="2840769"/>
    <lineage>
        <taxon>Bacteria</taxon>
        <taxon>Pseudomonadati</taxon>
        <taxon>Bacteroidota</taxon>
        <taxon>Bacteroidia</taxon>
        <taxon>Bacteroidales</taxon>
        <taxon>Candidatus Cryptobacteroides</taxon>
    </lineage>
</organism>
<dbReference type="Pfam" id="PF12848">
    <property type="entry name" value="ABC_tran_Xtn"/>
    <property type="match status" value="1"/>
</dbReference>
<dbReference type="PANTHER" id="PTHR42855:SF1">
    <property type="entry name" value="ABC TRANSPORTER DOMAIN-CONTAINING PROTEIN"/>
    <property type="match status" value="1"/>
</dbReference>
<dbReference type="PROSITE" id="PS50893">
    <property type="entry name" value="ABC_TRANSPORTER_2"/>
    <property type="match status" value="2"/>
</dbReference>
<reference evidence="6" key="2">
    <citation type="journal article" date="2021" name="PeerJ">
        <title>Extensive microbial diversity within the chicken gut microbiome revealed by metagenomics and culture.</title>
        <authorList>
            <person name="Gilroy R."/>
            <person name="Ravi A."/>
            <person name="Getino M."/>
            <person name="Pursley I."/>
            <person name="Horton D.L."/>
            <person name="Alikhan N.F."/>
            <person name="Baker D."/>
            <person name="Gharbi K."/>
            <person name="Hall N."/>
            <person name="Watson M."/>
            <person name="Adriaenssens E.M."/>
            <person name="Foster-Nyarko E."/>
            <person name="Jarju S."/>
            <person name="Secka A."/>
            <person name="Antonio M."/>
            <person name="Oren A."/>
            <person name="Chaudhuri R.R."/>
            <person name="La Ragione R."/>
            <person name="Hildebrand F."/>
            <person name="Pallen M.J."/>
        </authorList>
    </citation>
    <scope>NUCLEOTIDE SEQUENCE</scope>
    <source>
        <strain evidence="6">D5-748</strain>
    </source>
</reference>
<evidence type="ECO:0000259" key="5">
    <source>
        <dbReference type="PROSITE" id="PS50893"/>
    </source>
</evidence>
<reference evidence="6" key="1">
    <citation type="submission" date="2020-10" db="EMBL/GenBank/DDBJ databases">
        <authorList>
            <person name="Gilroy R."/>
        </authorList>
    </citation>
    <scope>NUCLEOTIDE SEQUENCE</scope>
    <source>
        <strain evidence="6">D5-748</strain>
    </source>
</reference>
<dbReference type="GO" id="GO:0003677">
    <property type="term" value="F:DNA binding"/>
    <property type="evidence" value="ECO:0007669"/>
    <property type="project" value="InterPro"/>
</dbReference>
<keyword evidence="2 6" id="KW-0067">ATP-binding</keyword>
<gene>
    <name evidence="6" type="ORF">IAC23_10145</name>
</gene>
<dbReference type="SUPFAM" id="SSF52540">
    <property type="entry name" value="P-loop containing nucleoside triphosphate hydrolases"/>
    <property type="match status" value="2"/>
</dbReference>
<dbReference type="Gene3D" id="1.10.287.380">
    <property type="entry name" value="Valyl-tRNA synthetase, C-terminal domain"/>
    <property type="match status" value="1"/>
</dbReference>
<dbReference type="Pfam" id="PF16326">
    <property type="entry name" value="ABC_tran_CTD"/>
    <property type="match status" value="1"/>
</dbReference>
<dbReference type="InterPro" id="IPR051309">
    <property type="entry name" value="ABCF_ATPase"/>
</dbReference>
<proteinExistence type="predicted"/>
<feature type="domain" description="ABC transporter" evidence="5">
    <location>
        <begin position="294"/>
        <end position="515"/>
    </location>
</feature>
<evidence type="ECO:0000256" key="4">
    <source>
        <dbReference type="SAM" id="MobiDB-lite"/>
    </source>
</evidence>
<dbReference type="Gene3D" id="3.40.50.300">
    <property type="entry name" value="P-loop containing nucleotide triphosphate hydrolases"/>
    <property type="match status" value="2"/>
</dbReference>
<protein>
    <submittedName>
        <fullName evidence="6">ABC-F family ATP-binding cassette domain-containing protein</fullName>
    </submittedName>
</protein>
<keyword evidence="3" id="KW-0175">Coiled coil</keyword>
<comment type="caution">
    <text evidence="6">The sequence shown here is derived from an EMBL/GenBank/DDBJ whole genome shotgun (WGS) entry which is preliminary data.</text>
</comment>
<dbReference type="GO" id="GO:0005524">
    <property type="term" value="F:ATP binding"/>
    <property type="evidence" value="ECO:0007669"/>
    <property type="project" value="UniProtKB-KW"/>
</dbReference>
<keyword evidence="1" id="KW-0547">Nucleotide-binding</keyword>
<evidence type="ECO:0000313" key="6">
    <source>
        <dbReference type="EMBL" id="MBO8446031.1"/>
    </source>
</evidence>
<dbReference type="GO" id="GO:0016887">
    <property type="term" value="F:ATP hydrolysis activity"/>
    <property type="evidence" value="ECO:0007669"/>
    <property type="project" value="InterPro"/>
</dbReference>
<dbReference type="InterPro" id="IPR003439">
    <property type="entry name" value="ABC_transporter-like_ATP-bd"/>
</dbReference>
<dbReference type="InterPro" id="IPR003593">
    <property type="entry name" value="AAA+_ATPase"/>
</dbReference>
<accession>A0A9D9EDK4</accession>
<feature type="compositionally biased region" description="Polar residues" evidence="4">
    <location>
        <begin position="531"/>
        <end position="544"/>
    </location>
</feature>
<dbReference type="Proteomes" id="UP000823619">
    <property type="component" value="Unassembled WGS sequence"/>
</dbReference>
<evidence type="ECO:0000313" key="7">
    <source>
        <dbReference type="Proteomes" id="UP000823619"/>
    </source>
</evidence>
<name>A0A9D9EDK4_9BACT</name>
<dbReference type="AlphaFoldDB" id="A0A9D9EDK4"/>
<dbReference type="CDD" id="cd03221">
    <property type="entry name" value="ABCF_EF-3"/>
    <property type="match status" value="2"/>
</dbReference>
<dbReference type="Pfam" id="PF00005">
    <property type="entry name" value="ABC_tran"/>
    <property type="match status" value="2"/>
</dbReference>
<dbReference type="EMBL" id="JADIMO010000133">
    <property type="protein sequence ID" value="MBO8446031.1"/>
    <property type="molecule type" value="Genomic_DNA"/>
</dbReference>
<dbReference type="InterPro" id="IPR027417">
    <property type="entry name" value="P-loop_NTPase"/>
</dbReference>
<dbReference type="InterPro" id="IPR037118">
    <property type="entry name" value="Val-tRNA_synth_C_sf"/>
</dbReference>
<evidence type="ECO:0000256" key="2">
    <source>
        <dbReference type="ARBA" id="ARBA00022840"/>
    </source>
</evidence>